<dbReference type="InterPro" id="IPR050107">
    <property type="entry name" value="ABC_carbohydrate_import_ATPase"/>
</dbReference>
<dbReference type="InterPro" id="IPR003439">
    <property type="entry name" value="ABC_transporter-like_ATP-bd"/>
</dbReference>
<evidence type="ECO:0000256" key="2">
    <source>
        <dbReference type="ARBA" id="ARBA00022597"/>
    </source>
</evidence>
<comment type="caution">
    <text evidence="7">The sequence shown here is derived from an EMBL/GenBank/DDBJ whole genome shotgun (WGS) entry which is preliminary data.</text>
</comment>
<keyword evidence="8" id="KW-1185">Reference proteome</keyword>
<keyword evidence="3" id="KW-0677">Repeat</keyword>
<keyword evidence="5 7" id="KW-0067">ATP-binding</keyword>
<dbReference type="GO" id="GO:0005524">
    <property type="term" value="F:ATP binding"/>
    <property type="evidence" value="ECO:0007669"/>
    <property type="project" value="UniProtKB-KW"/>
</dbReference>
<dbReference type="OrthoDB" id="9805029at2"/>
<evidence type="ECO:0000256" key="1">
    <source>
        <dbReference type="ARBA" id="ARBA00022448"/>
    </source>
</evidence>
<dbReference type="InterPro" id="IPR003593">
    <property type="entry name" value="AAA+_ATPase"/>
</dbReference>
<dbReference type="Pfam" id="PF00005">
    <property type="entry name" value="ABC_tran"/>
    <property type="match status" value="1"/>
</dbReference>
<keyword evidence="2" id="KW-0762">Sugar transport</keyword>
<dbReference type="PANTHER" id="PTHR43790">
    <property type="entry name" value="CARBOHYDRATE TRANSPORT ATP-BINDING PROTEIN MG119-RELATED"/>
    <property type="match status" value="1"/>
</dbReference>
<dbReference type="AlphaFoldDB" id="A0A0F5FKD7"/>
<organism evidence="7 8">
    <name type="scientific">Devosia chinhatensis</name>
    <dbReference type="NCBI Taxonomy" id="429727"/>
    <lineage>
        <taxon>Bacteria</taxon>
        <taxon>Pseudomonadati</taxon>
        <taxon>Pseudomonadota</taxon>
        <taxon>Alphaproteobacteria</taxon>
        <taxon>Hyphomicrobiales</taxon>
        <taxon>Devosiaceae</taxon>
        <taxon>Devosia</taxon>
    </lineage>
</organism>
<name>A0A0F5FKD7_9HYPH</name>
<dbReference type="SMART" id="SM00382">
    <property type="entry name" value="AAA"/>
    <property type="match status" value="1"/>
</dbReference>
<dbReference type="InterPro" id="IPR027417">
    <property type="entry name" value="P-loop_NTPase"/>
</dbReference>
<dbReference type="Proteomes" id="UP000033649">
    <property type="component" value="Unassembled WGS sequence"/>
</dbReference>
<dbReference type="EMBL" id="JZEY01000054">
    <property type="protein sequence ID" value="KKB09263.1"/>
    <property type="molecule type" value="Genomic_DNA"/>
</dbReference>
<evidence type="ECO:0000259" key="6">
    <source>
        <dbReference type="PROSITE" id="PS50893"/>
    </source>
</evidence>
<keyword evidence="1" id="KW-0813">Transport</keyword>
<dbReference type="PATRIC" id="fig|429727.3.peg.956"/>
<dbReference type="PROSITE" id="PS50893">
    <property type="entry name" value="ABC_TRANSPORTER_2"/>
    <property type="match status" value="1"/>
</dbReference>
<feature type="domain" description="ABC transporter" evidence="6">
    <location>
        <begin position="9"/>
        <end position="246"/>
    </location>
</feature>
<evidence type="ECO:0000256" key="5">
    <source>
        <dbReference type="ARBA" id="ARBA00022840"/>
    </source>
</evidence>
<evidence type="ECO:0000313" key="8">
    <source>
        <dbReference type="Proteomes" id="UP000033649"/>
    </source>
</evidence>
<dbReference type="Gene3D" id="3.40.50.300">
    <property type="entry name" value="P-loop containing nucleotide triphosphate hydrolases"/>
    <property type="match status" value="1"/>
</dbReference>
<proteinExistence type="predicted"/>
<dbReference type="STRING" id="429727.VE26_04605"/>
<reference evidence="7 8" key="1">
    <citation type="submission" date="2015-03" db="EMBL/GenBank/DDBJ databases">
        <authorList>
            <person name="Hassan Y."/>
            <person name="Lepp D."/>
            <person name="Li X.-Z."/>
            <person name="Zhou T."/>
        </authorList>
    </citation>
    <scope>NUCLEOTIDE SEQUENCE [LARGE SCALE GENOMIC DNA]</scope>
    <source>
        <strain evidence="7 8">IPL18</strain>
    </source>
</reference>
<evidence type="ECO:0000313" key="7">
    <source>
        <dbReference type="EMBL" id="KKB09263.1"/>
    </source>
</evidence>
<evidence type="ECO:0000256" key="3">
    <source>
        <dbReference type="ARBA" id="ARBA00022737"/>
    </source>
</evidence>
<dbReference type="SUPFAM" id="SSF52540">
    <property type="entry name" value="P-loop containing nucleoside triphosphate hydrolases"/>
    <property type="match status" value="1"/>
</dbReference>
<dbReference type="PANTHER" id="PTHR43790:SF9">
    <property type="entry name" value="GALACTOFURANOSE TRANSPORTER ATP-BINDING PROTEIN YTFR"/>
    <property type="match status" value="1"/>
</dbReference>
<sequence length="260" mass="27584">MLDTTTPLVEMTDISISFGGIRAVDHASISLHRGEVVGLLGHNGAGKSTLIKILSGAYRRDTGDIRINGEAATINNPRDAKAYGIETIYQQLAVADNVDAAANLFLGREMVTALGTLDDAAMESKAREVMGRLNPNFRRFKEPVKALSGGQRQSVAIARAILFNARILIMDEPTAALGPQETAQVGELIKQLKADGIGIFLISHDIHDVFDLADRVVVMKNGQVVGQARTTDVTKDEVLGMIIMGKVPPGATAGPGAISS</sequence>
<dbReference type="CDD" id="cd03216">
    <property type="entry name" value="ABC_Carb_Monos_I"/>
    <property type="match status" value="1"/>
</dbReference>
<evidence type="ECO:0000256" key="4">
    <source>
        <dbReference type="ARBA" id="ARBA00022741"/>
    </source>
</evidence>
<keyword evidence="4" id="KW-0547">Nucleotide-binding</keyword>
<accession>A0A0F5FKD7</accession>
<gene>
    <name evidence="7" type="ORF">VE26_04605</name>
</gene>
<dbReference type="RefSeq" id="WP_046103955.1">
    <property type="nucleotide sequence ID" value="NZ_JZEY01000054.1"/>
</dbReference>
<dbReference type="GO" id="GO:0016887">
    <property type="term" value="F:ATP hydrolysis activity"/>
    <property type="evidence" value="ECO:0007669"/>
    <property type="project" value="InterPro"/>
</dbReference>
<protein>
    <submittedName>
        <fullName evidence="7">ABC transporter ATP-binding protein</fullName>
    </submittedName>
</protein>